<dbReference type="OrthoDB" id="3915238at2759"/>
<dbReference type="AlphaFoldDB" id="A0A517LET7"/>
<reference evidence="2 3" key="1">
    <citation type="submission" date="2019-07" db="EMBL/GenBank/DDBJ databases">
        <title>Finished genome of Venturia effusa.</title>
        <authorList>
            <person name="Young C.A."/>
            <person name="Cox M.P."/>
            <person name="Ganley A.R.D."/>
            <person name="David W.J."/>
        </authorList>
    </citation>
    <scope>NUCLEOTIDE SEQUENCE [LARGE SCALE GENOMIC DNA]</scope>
    <source>
        <strain evidence="3">albino</strain>
    </source>
</reference>
<evidence type="ECO:0000256" key="1">
    <source>
        <dbReference type="SAM" id="MobiDB-lite"/>
    </source>
</evidence>
<dbReference type="EMBL" id="CP042195">
    <property type="protein sequence ID" value="QDS74155.1"/>
    <property type="molecule type" value="Genomic_DNA"/>
</dbReference>
<sequence length="431" mass="49375">MESDSSIKMDNTAASINPPSPPLTLTSIERNPLDMAPRSSSLAPDKSAVVVKWHSVNSICPSRWTMLPDRWSIVNSDHTDDLKAMISDAFSFRRIVDDSSPYPDEPTYTRAAADALRTLLMNPLLHALHSNNIFKRVAKSPMKTKVRDWQDKRHSELVPIVEDFTTQVGHPSASLATFAEHGYSFSSAPSDHFLAARVRFLAAYERVYSTDQPLSDKQRKIRLPKTLFTTFEQLQHVHHREQGWIVKNLDAESGEDFRHTCFAVALWANHMLMVPQTDNSAKTTRPAKDTWASQWSEERKYNWWIPLTSAKADMRFSHDMMVSHGITLFSAVLAYGTRPIEINEATRHIEHTVNLCMAHIEAFWQLTQAGISDKKWDEKWKHKERQDRMEDVQYSMAICEQIKRDLDKARMIAPERVTRTSRRISEGVGDS</sequence>
<proteinExistence type="predicted"/>
<organism evidence="2 3">
    <name type="scientific">Venturia effusa</name>
    <dbReference type="NCBI Taxonomy" id="50376"/>
    <lineage>
        <taxon>Eukaryota</taxon>
        <taxon>Fungi</taxon>
        <taxon>Dikarya</taxon>
        <taxon>Ascomycota</taxon>
        <taxon>Pezizomycotina</taxon>
        <taxon>Dothideomycetes</taxon>
        <taxon>Pleosporomycetidae</taxon>
        <taxon>Venturiales</taxon>
        <taxon>Venturiaceae</taxon>
        <taxon>Venturia</taxon>
    </lineage>
</organism>
<evidence type="ECO:0000313" key="3">
    <source>
        <dbReference type="Proteomes" id="UP000316270"/>
    </source>
</evidence>
<evidence type="ECO:0000313" key="2">
    <source>
        <dbReference type="EMBL" id="QDS74155.1"/>
    </source>
</evidence>
<feature type="region of interest" description="Disordered" evidence="1">
    <location>
        <begin position="1"/>
        <end position="27"/>
    </location>
</feature>
<keyword evidence="3" id="KW-1185">Reference proteome</keyword>
<gene>
    <name evidence="2" type="ORF">FKW77_001514</name>
</gene>
<dbReference type="Proteomes" id="UP000316270">
    <property type="component" value="Chromosome 11"/>
</dbReference>
<protein>
    <submittedName>
        <fullName evidence="2">Uncharacterized protein</fullName>
    </submittedName>
</protein>
<accession>A0A517LET7</accession>
<name>A0A517LET7_9PEZI</name>